<keyword evidence="1" id="KW-0732">Signal</keyword>
<evidence type="ECO:0000256" key="1">
    <source>
        <dbReference type="SAM" id="SignalP"/>
    </source>
</evidence>
<organism evidence="2 3">
    <name type="scientific">Candidatus Thiodiazotropha taylori</name>
    <dbReference type="NCBI Taxonomy" id="2792791"/>
    <lineage>
        <taxon>Bacteria</taxon>
        <taxon>Pseudomonadati</taxon>
        <taxon>Pseudomonadota</taxon>
        <taxon>Gammaproteobacteria</taxon>
        <taxon>Chromatiales</taxon>
        <taxon>Sedimenticolaceae</taxon>
        <taxon>Candidatus Thiodiazotropha</taxon>
    </lineage>
</organism>
<comment type="caution">
    <text evidence="2">The sequence shown here is derived from an EMBL/GenBank/DDBJ whole genome shotgun (WGS) entry which is preliminary data.</text>
</comment>
<protein>
    <submittedName>
        <fullName evidence="2">Uncharacterized protein</fullName>
    </submittedName>
</protein>
<proteinExistence type="predicted"/>
<evidence type="ECO:0000313" key="3">
    <source>
        <dbReference type="Proteomes" id="UP000770889"/>
    </source>
</evidence>
<dbReference type="EMBL" id="JAHHGM010000032">
    <property type="protein sequence ID" value="MBT2991243.1"/>
    <property type="molecule type" value="Genomic_DNA"/>
</dbReference>
<gene>
    <name evidence="2" type="ORF">KME65_19960</name>
</gene>
<feature type="chain" id="PRO_5037314353" evidence="1">
    <location>
        <begin position="22"/>
        <end position="413"/>
    </location>
</feature>
<name>A0A944MC71_9GAMM</name>
<accession>A0A944MC71</accession>
<dbReference type="Proteomes" id="UP000770889">
    <property type="component" value="Unassembled WGS sequence"/>
</dbReference>
<feature type="signal peptide" evidence="1">
    <location>
        <begin position="1"/>
        <end position="21"/>
    </location>
</feature>
<evidence type="ECO:0000313" key="2">
    <source>
        <dbReference type="EMBL" id="MBT2991243.1"/>
    </source>
</evidence>
<dbReference type="AlphaFoldDB" id="A0A944MC71"/>
<reference evidence="2 3" key="1">
    <citation type="submission" date="2021-05" db="EMBL/GenBank/DDBJ databases">
        <title>Genetic and Functional Diversity in Clade A Lucinid endosymbionts from the Bahamas.</title>
        <authorList>
            <person name="Giani N.M."/>
            <person name="Engel A.S."/>
            <person name="Campbell B.J."/>
        </authorList>
    </citation>
    <scope>NUCLEOTIDE SEQUENCE [LARGE SCALE GENOMIC DNA]</scope>
    <source>
        <strain evidence="2">LUC16012Gg_MoonRockCtena</strain>
    </source>
</reference>
<sequence>MTITKLATILLWLLPSATLIAAPWEFDEPIDVSSFTGGDGNYFHHLDSSGRRNIAVSGQRLAIAWEDDRNGTPRIYLGHKLTTEASFSQDIRISGAGEAYEPSLAALGGGRFAVAWEEDGHIHLRLVAIEEGPILGPVKRIDGGPSTQVSLTADGEKIFAVWSQRSGNYGRIQAARLSVDDKMRLEPVIDCPVDATPPTDEQLYPTAELINDRLLVVWEDRRPKHTIIMAAIEKKGHACRFSDPLRISEKPEGRNLPYGSGHGVSRVAVGQFGDQGVFAVWADKRNFRDGYDIWGARFILSENRFGGNEKVQDDFGGLAKQRHATVAGQRDGNLVVAWDDEREGDTDVVMSWYDAGEWSEDWVLPVASGEGQQSSPSILLDRRGNLHISWVERTQIGGTTQLKYAFGRNLKAK</sequence>